<name>A0A0G1GDK8_9BACT</name>
<feature type="region of interest" description="Disordered" evidence="1">
    <location>
        <begin position="76"/>
        <end position="130"/>
    </location>
</feature>
<comment type="caution">
    <text evidence="2">The sequence shown here is derived from an EMBL/GenBank/DDBJ whole genome shotgun (WGS) entry which is preliminary data.</text>
</comment>
<evidence type="ECO:0000256" key="1">
    <source>
        <dbReference type="SAM" id="MobiDB-lite"/>
    </source>
</evidence>
<evidence type="ECO:0000313" key="2">
    <source>
        <dbReference type="EMBL" id="KKS96963.1"/>
    </source>
</evidence>
<organism evidence="2 3">
    <name type="scientific">Candidatus Woesebacteria bacterium GW2011_GWB1_43_14</name>
    <dbReference type="NCBI Taxonomy" id="1618578"/>
    <lineage>
        <taxon>Bacteria</taxon>
        <taxon>Candidatus Woeseibacteriota</taxon>
    </lineage>
</organism>
<sequence length="130" mass="14714">MKKRTNVVTKRAIEELGELVKSASKQVAKSSGPSPITEAMQQKSVKGEVNEVDQVAIDRERLKRLEEEMEILRKERKERDVRRGEEDEITKAHAEEAKKMDESAITSPVEPPHKKGSNIPGTGELLKRRN</sequence>
<proteinExistence type="predicted"/>
<dbReference type="Proteomes" id="UP000034090">
    <property type="component" value="Unassembled WGS sequence"/>
</dbReference>
<feature type="compositionally biased region" description="Basic and acidic residues" evidence="1">
    <location>
        <begin position="76"/>
        <end position="102"/>
    </location>
</feature>
<dbReference type="EMBL" id="LCFQ01000013">
    <property type="protein sequence ID" value="KKS96963.1"/>
    <property type="molecule type" value="Genomic_DNA"/>
</dbReference>
<accession>A0A0G1GDK8</accession>
<reference evidence="2 3" key="1">
    <citation type="journal article" date="2015" name="Nature">
        <title>rRNA introns, odd ribosomes, and small enigmatic genomes across a large radiation of phyla.</title>
        <authorList>
            <person name="Brown C.T."/>
            <person name="Hug L.A."/>
            <person name="Thomas B.C."/>
            <person name="Sharon I."/>
            <person name="Castelle C.J."/>
            <person name="Singh A."/>
            <person name="Wilkins M.J."/>
            <person name="Williams K.H."/>
            <person name="Banfield J.F."/>
        </authorList>
    </citation>
    <scope>NUCLEOTIDE SEQUENCE [LARGE SCALE GENOMIC DNA]</scope>
</reference>
<gene>
    <name evidence="2" type="ORF">UV74_C0013G0085</name>
</gene>
<protein>
    <submittedName>
        <fullName evidence="2">Uncharacterized protein</fullName>
    </submittedName>
</protein>
<feature type="region of interest" description="Disordered" evidence="1">
    <location>
        <begin position="24"/>
        <end position="47"/>
    </location>
</feature>
<dbReference type="STRING" id="1618578.UV74_C0013G0085"/>
<dbReference type="AlphaFoldDB" id="A0A0G1GDK8"/>
<evidence type="ECO:0000313" key="3">
    <source>
        <dbReference type="Proteomes" id="UP000034090"/>
    </source>
</evidence>